<dbReference type="InterPro" id="IPR015915">
    <property type="entry name" value="Kelch-typ_b-propeller"/>
</dbReference>
<dbReference type="Proteomes" id="UP000784919">
    <property type="component" value="Unassembled WGS sequence"/>
</dbReference>
<reference evidence="3" key="1">
    <citation type="journal article" date="2020" name="bioRxiv">
        <title>Whole genome comparisons of ergot fungi reveals the divergence and evolution of species within the genus Claviceps are the result of varying mechanisms driving genome evolution and host range expansion.</title>
        <authorList>
            <person name="Wyka S.A."/>
            <person name="Mondo S.J."/>
            <person name="Liu M."/>
            <person name="Dettman J."/>
            <person name="Nalam V."/>
            <person name="Broders K.D."/>
        </authorList>
    </citation>
    <scope>NUCLEOTIDE SEQUENCE</scope>
    <source>
        <strain evidence="3">CCC 1102</strain>
    </source>
</reference>
<dbReference type="Gene3D" id="2.120.10.80">
    <property type="entry name" value="Kelch-type beta propeller"/>
    <property type="match status" value="1"/>
</dbReference>
<comment type="caution">
    <text evidence="3">The sequence shown here is derived from an EMBL/GenBank/DDBJ whole genome shotgun (WGS) entry which is preliminary data.</text>
</comment>
<organism evidence="3 4">
    <name type="scientific">Claviceps arundinis</name>
    <dbReference type="NCBI Taxonomy" id="1623583"/>
    <lineage>
        <taxon>Eukaryota</taxon>
        <taxon>Fungi</taxon>
        <taxon>Dikarya</taxon>
        <taxon>Ascomycota</taxon>
        <taxon>Pezizomycotina</taxon>
        <taxon>Sordariomycetes</taxon>
        <taxon>Hypocreomycetidae</taxon>
        <taxon>Hypocreales</taxon>
        <taxon>Clavicipitaceae</taxon>
        <taxon>Claviceps</taxon>
    </lineage>
</organism>
<feature type="transmembrane region" description="Helical" evidence="2">
    <location>
        <begin position="401"/>
        <end position="424"/>
    </location>
</feature>
<evidence type="ECO:0000313" key="4">
    <source>
        <dbReference type="Proteomes" id="UP000784919"/>
    </source>
</evidence>
<evidence type="ECO:0008006" key="5">
    <source>
        <dbReference type="Google" id="ProtNLM"/>
    </source>
</evidence>
<accession>A0A9P7MX97</accession>
<name>A0A9P7MX97_9HYPO</name>
<keyword evidence="2" id="KW-1133">Transmembrane helix</keyword>
<evidence type="ECO:0000313" key="3">
    <source>
        <dbReference type="EMBL" id="KAG5974333.1"/>
    </source>
</evidence>
<sequence length="744" mass="78737">MPVPKPPSSLDNSCTVIYNNTLYSYSSEGFVSIALEDGAVWKKLDMGVKVTGATCVGSARPKNVDPAFFVIGGQSGSDDYTGLQKYTYSTGKWTTVKPSNLVTKHRQWHSSAYIEASDTILVFGGNQDGKLGPSADTFSISASEPYTVLTPPPRPAPDVPPPSIRPIITPWTDADLIMVGGGTGAENTKVFYFNSGAGWRYSGASLAEPIPKDTSSIQGVCISGTDGSTSLVMFDTSQSPNKVSRAVVHQAGGIPTAKSAIISRQASVESTRFDKRDLTLANWPEYNATLAPKDARSNPAIARAPNGMVVLSGGNAGDPIVLFNTTNNGWINSTAFFTGDEQKVLSSTSTTTSSSASSTVFTSTTAASVSATSATASTTVAVDDAPPAWAQPEDSVPSSNAILGITLGSIAGALVLLGLLLLLLRRRKNTITRSQAGNDKSLPDEKDIPGFGANKFPAAAGYRGHRTQTSAESNSSVAILMGRVNKEKSGVPRKPSNDTTRTSRSFHKQFKSTISKPIPLPMQYPHLQGEDQRGLTFKPSVAAPRPRDGPVDTDEGTRRNSGRSSGWNKYWSGGSALQILGFGNEKRATEISDQSSYYSEVTNNKARVTQDSATVPPLKFDGRPRVDSVNSGSPIVAQHTTKIPFKEGMSGTIERPTSEAYSSYSSGIPESVNEIWHPKEANTSWGAGDASSSAQAPNSHRMAGAPGDAATSQAFSSAGRNKPQYPMSSTSDMSWLNLGEQSRV</sequence>
<dbReference type="EMBL" id="SRPS01000032">
    <property type="protein sequence ID" value="KAG5974333.1"/>
    <property type="molecule type" value="Genomic_DNA"/>
</dbReference>
<dbReference type="InterPro" id="IPR011043">
    <property type="entry name" value="Gal_Oxase/kelch_b-propeller"/>
</dbReference>
<feature type="region of interest" description="Disordered" evidence="1">
    <location>
        <begin position="681"/>
        <end position="744"/>
    </location>
</feature>
<feature type="compositionally biased region" description="Polar residues" evidence="1">
    <location>
        <begin position="681"/>
        <end position="698"/>
    </location>
</feature>
<feature type="compositionally biased region" description="Polar residues" evidence="1">
    <location>
        <begin position="710"/>
        <end position="719"/>
    </location>
</feature>
<keyword evidence="2" id="KW-0812">Transmembrane</keyword>
<feature type="compositionally biased region" description="Basic and acidic residues" evidence="1">
    <location>
        <begin position="545"/>
        <end position="558"/>
    </location>
</feature>
<proteinExistence type="predicted"/>
<dbReference type="OrthoDB" id="5352000at2759"/>
<keyword evidence="2" id="KW-0472">Membrane</keyword>
<dbReference type="AlphaFoldDB" id="A0A9P7MX97"/>
<dbReference type="SUPFAM" id="SSF50965">
    <property type="entry name" value="Galactose oxidase, central domain"/>
    <property type="match status" value="1"/>
</dbReference>
<evidence type="ECO:0000256" key="1">
    <source>
        <dbReference type="SAM" id="MobiDB-lite"/>
    </source>
</evidence>
<gene>
    <name evidence="3" type="ORF">E4U56_004845</name>
</gene>
<protein>
    <recommendedName>
        <fullName evidence="5">Pre-mRNA splicing factor CLF1</fullName>
    </recommendedName>
</protein>
<evidence type="ECO:0000256" key="2">
    <source>
        <dbReference type="SAM" id="Phobius"/>
    </source>
</evidence>
<feature type="region of interest" description="Disordered" evidence="1">
    <location>
        <begin position="484"/>
        <end position="567"/>
    </location>
</feature>